<dbReference type="PANTHER" id="PTHR43394:SF1">
    <property type="entry name" value="ATP-BINDING CASSETTE SUB-FAMILY B MEMBER 10, MITOCHONDRIAL"/>
    <property type="match status" value="1"/>
</dbReference>
<name>A0A553JZ38_9ACTN</name>
<dbReference type="InterPro" id="IPR027417">
    <property type="entry name" value="P-loop_NTPase"/>
</dbReference>
<keyword evidence="3" id="KW-1003">Cell membrane</keyword>
<evidence type="ECO:0000256" key="8">
    <source>
        <dbReference type="ARBA" id="ARBA00023136"/>
    </source>
</evidence>
<dbReference type="GO" id="GO:0016887">
    <property type="term" value="F:ATP hydrolysis activity"/>
    <property type="evidence" value="ECO:0007669"/>
    <property type="project" value="InterPro"/>
</dbReference>
<organism evidence="12 13">
    <name type="scientific">Tessaracoccus rhinocerotis</name>
    <dbReference type="NCBI Taxonomy" id="1689449"/>
    <lineage>
        <taxon>Bacteria</taxon>
        <taxon>Bacillati</taxon>
        <taxon>Actinomycetota</taxon>
        <taxon>Actinomycetes</taxon>
        <taxon>Propionibacteriales</taxon>
        <taxon>Propionibacteriaceae</taxon>
        <taxon>Tessaracoccus</taxon>
    </lineage>
</organism>
<dbReference type="GO" id="GO:0015421">
    <property type="term" value="F:ABC-type oligopeptide transporter activity"/>
    <property type="evidence" value="ECO:0007669"/>
    <property type="project" value="TreeGrafter"/>
</dbReference>
<dbReference type="OrthoDB" id="9806127at2"/>
<comment type="subcellular location">
    <subcellularLocation>
        <location evidence="1">Cell membrane</location>
        <topology evidence="1">Multi-pass membrane protein</topology>
    </subcellularLocation>
</comment>
<evidence type="ECO:0000256" key="7">
    <source>
        <dbReference type="ARBA" id="ARBA00022989"/>
    </source>
</evidence>
<proteinExistence type="predicted"/>
<evidence type="ECO:0000313" key="13">
    <source>
        <dbReference type="Proteomes" id="UP000317638"/>
    </source>
</evidence>
<dbReference type="CDD" id="cd18548">
    <property type="entry name" value="ABC_6TM_Tm287_like"/>
    <property type="match status" value="1"/>
</dbReference>
<dbReference type="PROSITE" id="PS00211">
    <property type="entry name" value="ABC_TRANSPORTER_1"/>
    <property type="match status" value="1"/>
</dbReference>
<keyword evidence="8 9" id="KW-0472">Membrane</keyword>
<dbReference type="InterPro" id="IPR017871">
    <property type="entry name" value="ABC_transporter-like_CS"/>
</dbReference>
<feature type="domain" description="ABC transporter" evidence="10">
    <location>
        <begin position="337"/>
        <end position="572"/>
    </location>
</feature>
<accession>A0A553JZ38</accession>
<evidence type="ECO:0000256" key="3">
    <source>
        <dbReference type="ARBA" id="ARBA00022475"/>
    </source>
</evidence>
<dbReference type="InterPro" id="IPR003439">
    <property type="entry name" value="ABC_transporter-like_ATP-bd"/>
</dbReference>
<dbReference type="GO" id="GO:0005524">
    <property type="term" value="F:ATP binding"/>
    <property type="evidence" value="ECO:0007669"/>
    <property type="project" value="UniProtKB-KW"/>
</dbReference>
<dbReference type="InterPro" id="IPR039421">
    <property type="entry name" value="Type_1_exporter"/>
</dbReference>
<dbReference type="AlphaFoldDB" id="A0A553JZ38"/>
<dbReference type="InterPro" id="IPR036640">
    <property type="entry name" value="ABC1_TM_sf"/>
</dbReference>
<evidence type="ECO:0000256" key="6">
    <source>
        <dbReference type="ARBA" id="ARBA00022840"/>
    </source>
</evidence>
<keyword evidence="2" id="KW-0813">Transport</keyword>
<reference evidence="12 13" key="1">
    <citation type="submission" date="2019-07" db="EMBL/GenBank/DDBJ databases">
        <authorList>
            <person name="Zhou L.-Y."/>
        </authorList>
    </citation>
    <scope>NUCLEOTIDE SEQUENCE [LARGE SCALE GENOMIC DNA]</scope>
    <source>
        <strain evidence="12 13">YIM 101269</strain>
    </source>
</reference>
<dbReference type="FunFam" id="1.20.1560.10:FF:000040">
    <property type="entry name" value="Multidrug ABC transporter ATP-binding protein"/>
    <property type="match status" value="1"/>
</dbReference>
<dbReference type="EMBL" id="VKKG01000004">
    <property type="protein sequence ID" value="TRY17728.1"/>
    <property type="molecule type" value="Genomic_DNA"/>
</dbReference>
<dbReference type="Pfam" id="PF00005">
    <property type="entry name" value="ABC_tran"/>
    <property type="match status" value="1"/>
</dbReference>
<dbReference type="InterPro" id="IPR003593">
    <property type="entry name" value="AAA+_ATPase"/>
</dbReference>
<dbReference type="PROSITE" id="PS50893">
    <property type="entry name" value="ABC_TRANSPORTER_2"/>
    <property type="match status" value="1"/>
</dbReference>
<dbReference type="RefSeq" id="WP_143938468.1">
    <property type="nucleotide sequence ID" value="NZ_VKKG01000004.1"/>
</dbReference>
<dbReference type="GO" id="GO:0005886">
    <property type="term" value="C:plasma membrane"/>
    <property type="evidence" value="ECO:0007669"/>
    <property type="project" value="UniProtKB-SubCell"/>
</dbReference>
<keyword evidence="13" id="KW-1185">Reference proteome</keyword>
<feature type="transmembrane region" description="Helical" evidence="9">
    <location>
        <begin position="16"/>
        <end position="36"/>
    </location>
</feature>
<feature type="transmembrane region" description="Helical" evidence="9">
    <location>
        <begin position="130"/>
        <end position="154"/>
    </location>
</feature>
<feature type="domain" description="ABC transmembrane type-1" evidence="11">
    <location>
        <begin position="21"/>
        <end position="303"/>
    </location>
</feature>
<dbReference type="Gene3D" id="3.40.50.300">
    <property type="entry name" value="P-loop containing nucleotide triphosphate hydrolases"/>
    <property type="match status" value="1"/>
</dbReference>
<feature type="transmembrane region" description="Helical" evidence="9">
    <location>
        <begin position="240"/>
        <end position="263"/>
    </location>
</feature>
<keyword evidence="7 9" id="KW-1133">Transmembrane helix</keyword>
<keyword evidence="5" id="KW-0547">Nucleotide-binding</keyword>
<dbReference type="PANTHER" id="PTHR43394">
    <property type="entry name" value="ATP-DEPENDENT PERMEASE MDL1, MITOCHONDRIAL"/>
    <property type="match status" value="1"/>
</dbReference>
<gene>
    <name evidence="12" type="ORF">FOJ82_10625</name>
</gene>
<dbReference type="PROSITE" id="PS50929">
    <property type="entry name" value="ABC_TM1F"/>
    <property type="match status" value="1"/>
</dbReference>
<dbReference type="SUPFAM" id="SSF52540">
    <property type="entry name" value="P-loop containing nucleoside triphosphate hydrolases"/>
    <property type="match status" value="1"/>
</dbReference>
<evidence type="ECO:0000259" key="11">
    <source>
        <dbReference type="PROSITE" id="PS50929"/>
    </source>
</evidence>
<keyword evidence="4 9" id="KW-0812">Transmembrane</keyword>
<evidence type="ECO:0000256" key="1">
    <source>
        <dbReference type="ARBA" id="ARBA00004651"/>
    </source>
</evidence>
<protein>
    <submittedName>
        <fullName evidence="12">ABC transporter ATP-binding protein</fullName>
    </submittedName>
</protein>
<sequence length="580" mass="63052">MIGKLARLINRYVRPYWALLAMVVILQVIATLMSLYLPTLNARIIDEGVVTGDVDFIWGTGGVMLVLSLVQGLAQVGAVYFGARTAMLFGRDVRAAVFGRALSFSAKELNQFGAPSLITRTTNDVQQVQMLVLMTCVMLVGAPITMVGGVFMALSEDAGLSWIILVAVVVLGAGITVLLVNMGPLFQTMQTRIDNLNRVLREQITGIRVVRAFVREQHESVRFDRANSELTDTTLSVGRWMAFLFPFVGFIMNISTVGVMWFGGLRIDSGDLQIGQLTAFISYLMQILISVMMTTMLMVMAPRAAVCADRIMEVLHTDSSVVVPTDPVTPGIERGHVVFDNVSFAYPGAEEPVLKNLNLELHPGRTTAVIGSTGAGKTSLVNLVPRLFDATAGRVLVDGVDVRDLEPDVLWARVGLVPQKPYLFSGTIASNLRYGKPDATNEEIWRALEIAQAKDFVAEREDQLESAIAQGGTNVSGGQRQRLAIARALVKDPGIYIFDDSFSALDVATDARLRAALDPTIKDKAVLVVAQRVTTIRNADEILVLDHGEIVGRGTHDELLVDCTTYQEIVESQLSAAEAA</sequence>
<keyword evidence="6 12" id="KW-0067">ATP-binding</keyword>
<comment type="caution">
    <text evidence="12">The sequence shown here is derived from an EMBL/GenBank/DDBJ whole genome shotgun (WGS) entry which is preliminary data.</text>
</comment>
<dbReference type="Proteomes" id="UP000317638">
    <property type="component" value="Unassembled WGS sequence"/>
</dbReference>
<feature type="transmembrane region" description="Helical" evidence="9">
    <location>
        <begin position="160"/>
        <end position="180"/>
    </location>
</feature>
<dbReference type="FunFam" id="3.40.50.300:FF:000854">
    <property type="entry name" value="Multidrug ABC transporter ATP-binding protein"/>
    <property type="match status" value="1"/>
</dbReference>
<evidence type="ECO:0000313" key="12">
    <source>
        <dbReference type="EMBL" id="TRY17728.1"/>
    </source>
</evidence>
<dbReference type="SMART" id="SM00382">
    <property type="entry name" value="AAA"/>
    <property type="match status" value="1"/>
</dbReference>
<evidence type="ECO:0000256" key="4">
    <source>
        <dbReference type="ARBA" id="ARBA00022692"/>
    </source>
</evidence>
<dbReference type="InterPro" id="IPR011527">
    <property type="entry name" value="ABC1_TM_dom"/>
</dbReference>
<evidence type="ECO:0000259" key="10">
    <source>
        <dbReference type="PROSITE" id="PS50893"/>
    </source>
</evidence>
<dbReference type="Gene3D" id="1.20.1560.10">
    <property type="entry name" value="ABC transporter type 1, transmembrane domain"/>
    <property type="match status" value="1"/>
</dbReference>
<dbReference type="Pfam" id="PF00664">
    <property type="entry name" value="ABC_membrane"/>
    <property type="match status" value="1"/>
</dbReference>
<evidence type="ECO:0000256" key="9">
    <source>
        <dbReference type="SAM" id="Phobius"/>
    </source>
</evidence>
<evidence type="ECO:0000256" key="5">
    <source>
        <dbReference type="ARBA" id="ARBA00022741"/>
    </source>
</evidence>
<evidence type="ECO:0000256" key="2">
    <source>
        <dbReference type="ARBA" id="ARBA00022448"/>
    </source>
</evidence>
<dbReference type="SUPFAM" id="SSF90123">
    <property type="entry name" value="ABC transporter transmembrane region"/>
    <property type="match status" value="1"/>
</dbReference>
<feature type="transmembrane region" description="Helical" evidence="9">
    <location>
        <begin position="283"/>
        <end position="302"/>
    </location>
</feature>
<feature type="transmembrane region" description="Helical" evidence="9">
    <location>
        <begin position="56"/>
        <end position="81"/>
    </location>
</feature>